<dbReference type="AlphaFoldDB" id="A0A7X3KBI1"/>
<dbReference type="InterPro" id="IPR011250">
    <property type="entry name" value="OMP/PagP_B-barrel"/>
</dbReference>
<feature type="signal peptide" evidence="3">
    <location>
        <begin position="1"/>
        <end position="25"/>
    </location>
</feature>
<dbReference type="PIRSF" id="PIRSF029681">
    <property type="entry name" value="PagL"/>
    <property type="match status" value="1"/>
</dbReference>
<comment type="catalytic activity">
    <reaction evidence="1">
        <text>a 3-(acyloxy)acyl derivative of bacterial toxin + H2O = a 3-hydroxyacyl derivative of bacterial toxin + a fatty acid + H(+)</text>
        <dbReference type="Rhea" id="RHEA:12032"/>
        <dbReference type="ChEBI" id="CHEBI:15377"/>
        <dbReference type="ChEBI" id="CHEBI:15378"/>
        <dbReference type="ChEBI" id="CHEBI:28868"/>
        <dbReference type="ChEBI" id="CHEBI:136853"/>
        <dbReference type="ChEBI" id="CHEBI:140675"/>
        <dbReference type="EC" id="3.1.1.77"/>
    </reaction>
</comment>
<feature type="chain" id="PRO_5031296555" description="Lipid A deacylase" evidence="3">
    <location>
        <begin position="26"/>
        <end position="185"/>
    </location>
</feature>
<keyword evidence="5" id="KW-1185">Reference proteome</keyword>
<dbReference type="SUPFAM" id="SSF56925">
    <property type="entry name" value="OMPA-like"/>
    <property type="match status" value="1"/>
</dbReference>
<dbReference type="GO" id="GO:0009279">
    <property type="term" value="C:cell outer membrane"/>
    <property type="evidence" value="ECO:0007669"/>
    <property type="project" value="UniProtKB-SubCell"/>
</dbReference>
<comment type="function">
    <text evidence="1">Has lipid A 3-O-deacylase activity. Hydrolyzes the ester bond at the 3 position of lipid A, a bioactive component of lipopolysaccharide (LPS), thereby releasing the primary fatty acyl moiety.</text>
</comment>
<dbReference type="EC" id="3.1.1.77" evidence="1"/>
<keyword evidence="1" id="KW-0472">Membrane</keyword>
<comment type="subcellular location">
    <subcellularLocation>
        <location evidence="1">Cell outer membrane</location>
        <topology evidence="1">Multi-pass membrane protein</topology>
    </subcellularLocation>
</comment>
<reference evidence="4 5" key="1">
    <citation type="submission" date="2019-12" db="EMBL/GenBank/DDBJ databases">
        <authorList>
            <person name="Li C."/>
            <person name="Zhao J."/>
        </authorList>
    </citation>
    <scope>NUCLEOTIDE SEQUENCE [LARGE SCALE GENOMIC DNA]</scope>
    <source>
        <strain evidence="4 5">NEAU-DD11</strain>
    </source>
</reference>
<keyword evidence="1" id="KW-0378">Hydrolase</keyword>
<comment type="subunit">
    <text evidence="1">Homodimer.</text>
</comment>
<evidence type="ECO:0000313" key="5">
    <source>
        <dbReference type="Proteomes" id="UP000443353"/>
    </source>
</evidence>
<evidence type="ECO:0000313" key="4">
    <source>
        <dbReference type="EMBL" id="MVW64400.1"/>
    </source>
</evidence>
<dbReference type="Gene3D" id="2.40.160.20">
    <property type="match status" value="1"/>
</dbReference>
<evidence type="ECO:0000256" key="1">
    <source>
        <dbReference type="PIRNR" id="PIRNR029681"/>
    </source>
</evidence>
<feature type="site" description="Critical for activity" evidence="2">
    <location>
        <position position="164"/>
    </location>
</feature>
<protein>
    <recommendedName>
        <fullName evidence="1">Lipid A deacylase</fullName>
        <ecNumber evidence="1">3.1.1.77</ecNumber>
    </recommendedName>
    <alternativeName>
        <fullName evidence="1">LPS 3-O-deacylase</fullName>
    </alternativeName>
    <alternativeName>
        <fullName evidence="1">Outer membrane enzyme</fullName>
    </alternativeName>
</protein>
<proteinExistence type="inferred from homology"/>
<evidence type="ECO:0000256" key="3">
    <source>
        <dbReference type="SAM" id="SignalP"/>
    </source>
</evidence>
<keyword evidence="1" id="KW-0998">Cell outer membrane</keyword>
<dbReference type="InterPro" id="IPR018550">
    <property type="entry name" value="Lipid-A_deacylase-rel"/>
</dbReference>
<evidence type="ECO:0000256" key="2">
    <source>
        <dbReference type="PIRSR" id="PIRSR029681-2"/>
    </source>
</evidence>
<dbReference type="Pfam" id="PF09411">
    <property type="entry name" value="PagL"/>
    <property type="match status" value="1"/>
</dbReference>
<name>A0A7X3KBI1_9BURK</name>
<dbReference type="Proteomes" id="UP000443353">
    <property type="component" value="Unassembled WGS sequence"/>
</dbReference>
<gene>
    <name evidence="4" type="ORF">GPY61_31210</name>
</gene>
<organism evidence="4 5">
    <name type="scientific">Massilia cellulosiltytica</name>
    <dbReference type="NCBI Taxonomy" id="2683234"/>
    <lineage>
        <taxon>Bacteria</taxon>
        <taxon>Pseudomonadati</taxon>
        <taxon>Pseudomonadota</taxon>
        <taxon>Betaproteobacteria</taxon>
        <taxon>Burkholderiales</taxon>
        <taxon>Oxalobacteraceae</taxon>
        <taxon>Telluria group</taxon>
        <taxon>Massilia</taxon>
    </lineage>
</organism>
<sequence length="185" mass="20364">MFSMKKMMRSLAAVAALSAATAAHAADGYFDSSSVEVGGGEHVQVVRLAVQKDWNKSWLPTSGYHLNGYWDANVAYWRANQWLDQQGNTKDLAVVGITPVFRWEADNKLGFYADAGIGAAVFSSVYRNTHRQLSTAFEFADHVGVGYVFANKWELGARLQHYSNGGIKKPNGGVNLLLLKAAYHY</sequence>
<keyword evidence="3" id="KW-0732">Signal</keyword>
<comment type="caution">
    <text evidence="4">The sequence shown here is derived from an EMBL/GenBank/DDBJ whole genome shotgun (WGS) entry which is preliminary data.</text>
</comment>
<comment type="similarity">
    <text evidence="1">Belongs to the PagL family.</text>
</comment>
<dbReference type="EMBL" id="WSES01000014">
    <property type="protein sequence ID" value="MVW64400.1"/>
    <property type="molecule type" value="Genomic_DNA"/>
</dbReference>
<accession>A0A7X3KBI1</accession>
<dbReference type="GO" id="GO:0050528">
    <property type="term" value="F:acyloxyacyl hydrolase activity"/>
    <property type="evidence" value="ECO:0007669"/>
    <property type="project" value="UniProtKB-EC"/>
</dbReference>